<dbReference type="PRINTS" id="PR00723">
    <property type="entry name" value="SUBTILISIN"/>
</dbReference>
<evidence type="ECO:0000256" key="6">
    <source>
        <dbReference type="SAM" id="SignalP"/>
    </source>
</evidence>
<dbReference type="OrthoDB" id="5437273at2"/>
<feature type="chain" id="PRO_5011535225" evidence="6">
    <location>
        <begin position="30"/>
        <end position="1114"/>
    </location>
</feature>
<dbReference type="InterPro" id="IPR000209">
    <property type="entry name" value="Peptidase_S8/S53_dom"/>
</dbReference>
<feature type="active site" description="Charge relay system" evidence="4 5">
    <location>
        <position position="286"/>
    </location>
</feature>
<dbReference type="AlphaFoldDB" id="A0A1G9FWY1"/>
<sequence>MCSFKASATKPLLVFLTVIFFLCPCSVRGEDSDSSGPKLYFQNQQVDPLKESLSGTLLPSDKASPPSEKSDASSPATSFARTFKRLFSFSAPTDVVEYNYYVVQFIGPVQSSWKKSLAGFGAVFFDYIPQYAFIIKLGTAKVDDVKELEFVRWIGEYAADLKLSRDVYDITPDKLREQEAMLKVRVVAFPGEDMVLLGSKISSAGGTVLSSSSSEWRILINVKISIKNVDGLKDIKGVKWIERASELRTDNNIALGIIEARSEQEKVWPVSRSKLFGEGQIVAICDSGIDTGEVSSIHEDFSDGQGGSRINSNVVFPGSSIIDYSGHGTHVAGTVLGNGMKSGSSPLANSFPSTCYAGAAPKARLYFQTVGPADGGANLPGIPADLFDIFDPAHDAGARIHSNSWGASGPGNYDSLSVSVDQFMWSNKDFLILFAAGNAGKDKDLDGVIDSYCIDSPGTAKNCLTVGASESYRIGSSEGYGSQGWNIFNFYAEPLASDLISNKPYGLAAFSSRGPTIDGRYKPEIVAPGTNILSTRSSNQLGNGWGFFNEDYYWSGGTSMATPLVAGTAAVLREYLIKEEGFTDPSAALVKTSLIHGAGSLVPGQYGTGSTQEVSGAPDNVQGWGRMNLESSINSDDKYETEYHDIEDFAPSDTTYSRVFSFKVENNEKPFKAVLGWTDYPGSVAASGGLVNDLDLRVQQPDGTWVYPDNAVSLSPLTKYLYATAIDGYYKEDVTGLRVTPPSYPCTLEAVGLAFSNPLGFIENVEIVIYKYDGGVGDELFRKSFAYVPSGQYALPVGLTLTEGSVVVAVEKQNSSFGVGYQNLNPTTLGMVKVGGIWQEAAFTPVIGVNFRTQIAATNFDRLNNTVSVTVESPQAGTYKAEITANNIPFGPQPYALVMSGMVGDNPTEGEIELNTDQPGAPMSTFLSKAHSASSAVNVNTVYGTALESVYSDKSSFCVQTVADSVISIRYSVTGLPTVEAKELTLAKLFTNGTNKQFKYANLEDYTDGNWWLTDVLGKFVEPVQALNSTTAYYVVSVLKDNGSYDDNPDLGVIDDPQILGMSSPDTGGTGCTVGMDNEYGPILLMLIAILSLVLGRFSKLNSGEPFITVKFRK</sequence>
<evidence type="ECO:0000259" key="7">
    <source>
        <dbReference type="Pfam" id="PF00082"/>
    </source>
</evidence>
<dbReference type="PANTHER" id="PTHR43399">
    <property type="entry name" value="SUBTILISIN-RELATED"/>
    <property type="match status" value="1"/>
</dbReference>
<dbReference type="PANTHER" id="PTHR43399:SF5">
    <property type="entry name" value="PEPTIDASE S8 FAMILY WITH PROTEASE-ASSOCIATED DOMAIN"/>
    <property type="match status" value="1"/>
</dbReference>
<organism evidence="8 9">
    <name type="scientific">Maridesulfovibrio ferrireducens</name>
    <dbReference type="NCBI Taxonomy" id="246191"/>
    <lineage>
        <taxon>Bacteria</taxon>
        <taxon>Pseudomonadati</taxon>
        <taxon>Thermodesulfobacteriota</taxon>
        <taxon>Desulfovibrionia</taxon>
        <taxon>Desulfovibrionales</taxon>
        <taxon>Desulfovibrionaceae</taxon>
        <taxon>Maridesulfovibrio</taxon>
    </lineage>
</organism>
<evidence type="ECO:0000256" key="4">
    <source>
        <dbReference type="PIRSR" id="PIRSR615500-1"/>
    </source>
</evidence>
<dbReference type="STRING" id="246191.SAMN05660337_1738"/>
<dbReference type="GO" id="GO:0006508">
    <property type="term" value="P:proteolysis"/>
    <property type="evidence" value="ECO:0007669"/>
    <property type="project" value="UniProtKB-KW"/>
</dbReference>
<dbReference type="InterPro" id="IPR034058">
    <property type="entry name" value="TagA/B/C/D_pept_dom"/>
</dbReference>
<dbReference type="RefSeq" id="WP_092160136.1">
    <property type="nucleotide sequence ID" value="NZ_FNGA01000002.1"/>
</dbReference>
<dbReference type="Proteomes" id="UP000199053">
    <property type="component" value="Unassembled WGS sequence"/>
</dbReference>
<feature type="active site" description="Charge relay system" evidence="4 5">
    <location>
        <position position="327"/>
    </location>
</feature>
<feature type="active site" description="Charge relay system" evidence="4 5">
    <location>
        <position position="559"/>
    </location>
</feature>
<dbReference type="InterPro" id="IPR051048">
    <property type="entry name" value="Peptidase_S8/S53_subtilisin"/>
</dbReference>
<evidence type="ECO:0000256" key="5">
    <source>
        <dbReference type="PROSITE-ProRule" id="PRU01240"/>
    </source>
</evidence>
<accession>A0A1G9FWY1</accession>
<keyword evidence="1 5" id="KW-0645">Protease</keyword>
<dbReference type="PROSITE" id="PS00138">
    <property type="entry name" value="SUBTILASE_SER"/>
    <property type="match status" value="1"/>
</dbReference>
<feature type="signal peptide" evidence="6">
    <location>
        <begin position="1"/>
        <end position="29"/>
    </location>
</feature>
<dbReference type="Pfam" id="PF00082">
    <property type="entry name" value="Peptidase_S8"/>
    <property type="match status" value="1"/>
</dbReference>
<evidence type="ECO:0000256" key="3">
    <source>
        <dbReference type="ARBA" id="ARBA00022825"/>
    </source>
</evidence>
<proteinExistence type="inferred from homology"/>
<reference evidence="9" key="1">
    <citation type="submission" date="2016-10" db="EMBL/GenBank/DDBJ databases">
        <authorList>
            <person name="Varghese N."/>
            <person name="Submissions S."/>
        </authorList>
    </citation>
    <scope>NUCLEOTIDE SEQUENCE [LARGE SCALE GENOMIC DNA]</scope>
    <source>
        <strain evidence="9">DSM 16995</strain>
    </source>
</reference>
<keyword evidence="6" id="KW-0732">Signal</keyword>
<keyword evidence="9" id="KW-1185">Reference proteome</keyword>
<dbReference type="InterPro" id="IPR023828">
    <property type="entry name" value="Peptidase_S8_Ser-AS"/>
</dbReference>
<evidence type="ECO:0000313" key="8">
    <source>
        <dbReference type="EMBL" id="SDK92858.1"/>
    </source>
</evidence>
<dbReference type="InterPro" id="IPR022398">
    <property type="entry name" value="Peptidase_S8_His-AS"/>
</dbReference>
<name>A0A1G9FWY1_9BACT</name>
<dbReference type="PROSITE" id="PS51892">
    <property type="entry name" value="SUBTILASE"/>
    <property type="match status" value="1"/>
</dbReference>
<dbReference type="CDD" id="cd04842">
    <property type="entry name" value="Peptidases_S8_Kp43_protease"/>
    <property type="match status" value="1"/>
</dbReference>
<feature type="domain" description="Peptidase S8/S53" evidence="7">
    <location>
        <begin position="277"/>
        <end position="625"/>
    </location>
</feature>
<dbReference type="SUPFAM" id="SSF52743">
    <property type="entry name" value="Subtilisin-like"/>
    <property type="match status" value="1"/>
</dbReference>
<dbReference type="Gene3D" id="2.60.120.380">
    <property type="match status" value="2"/>
</dbReference>
<dbReference type="GO" id="GO:0004252">
    <property type="term" value="F:serine-type endopeptidase activity"/>
    <property type="evidence" value="ECO:0007669"/>
    <property type="project" value="UniProtKB-UniRule"/>
</dbReference>
<comment type="similarity">
    <text evidence="5">Belongs to the peptidase S8 family.</text>
</comment>
<evidence type="ECO:0000256" key="2">
    <source>
        <dbReference type="ARBA" id="ARBA00022801"/>
    </source>
</evidence>
<evidence type="ECO:0000256" key="1">
    <source>
        <dbReference type="ARBA" id="ARBA00022670"/>
    </source>
</evidence>
<dbReference type="PROSITE" id="PS00137">
    <property type="entry name" value="SUBTILASE_HIS"/>
    <property type="match status" value="1"/>
</dbReference>
<keyword evidence="3 5" id="KW-0720">Serine protease</keyword>
<dbReference type="EMBL" id="FNGA01000002">
    <property type="protein sequence ID" value="SDK92858.1"/>
    <property type="molecule type" value="Genomic_DNA"/>
</dbReference>
<dbReference type="InterPro" id="IPR015500">
    <property type="entry name" value="Peptidase_S8_subtilisin-rel"/>
</dbReference>
<evidence type="ECO:0000313" key="9">
    <source>
        <dbReference type="Proteomes" id="UP000199053"/>
    </source>
</evidence>
<dbReference type="InterPro" id="IPR036852">
    <property type="entry name" value="Peptidase_S8/S53_dom_sf"/>
</dbReference>
<dbReference type="Gene3D" id="3.40.50.200">
    <property type="entry name" value="Peptidase S8/S53 domain"/>
    <property type="match status" value="1"/>
</dbReference>
<keyword evidence="2 5" id="KW-0378">Hydrolase</keyword>
<gene>
    <name evidence="8" type="ORF">SAMN05660337_1738</name>
</gene>
<protein>
    <submittedName>
        <fullName evidence="8">Subtilase family protein</fullName>
    </submittedName>
</protein>